<dbReference type="PANTHER" id="PTHR12370:SF3">
    <property type="entry name" value="PHOSPHOLIPASE B-LIKE 2-RELATED"/>
    <property type="match status" value="1"/>
</dbReference>
<evidence type="ECO:0000256" key="4">
    <source>
        <dbReference type="ARBA" id="ARBA00022963"/>
    </source>
</evidence>
<dbReference type="Gene3D" id="3.60.60.30">
    <property type="match status" value="1"/>
</dbReference>
<comment type="similarity">
    <text evidence="1 7">Belongs to the phospholipase B-like family.</text>
</comment>
<evidence type="ECO:0000256" key="8">
    <source>
        <dbReference type="SAM" id="MobiDB-lite"/>
    </source>
</evidence>
<dbReference type="GO" id="GO:0005576">
    <property type="term" value="C:extracellular region"/>
    <property type="evidence" value="ECO:0007669"/>
    <property type="project" value="TreeGrafter"/>
</dbReference>
<organism evidence="10 12">
    <name type="scientific">Aphanomyces astaci</name>
    <name type="common">Crayfish plague agent</name>
    <dbReference type="NCBI Taxonomy" id="112090"/>
    <lineage>
        <taxon>Eukaryota</taxon>
        <taxon>Sar</taxon>
        <taxon>Stramenopiles</taxon>
        <taxon>Oomycota</taxon>
        <taxon>Saprolegniomycetes</taxon>
        <taxon>Saprolegniales</taxon>
        <taxon>Verrucalvaceae</taxon>
        <taxon>Aphanomyces</taxon>
    </lineage>
</organism>
<keyword evidence="9" id="KW-0812">Transmembrane</keyword>
<evidence type="ECO:0000256" key="2">
    <source>
        <dbReference type="ARBA" id="ARBA00022729"/>
    </source>
</evidence>
<dbReference type="GO" id="GO:0004620">
    <property type="term" value="F:phospholipase activity"/>
    <property type="evidence" value="ECO:0007669"/>
    <property type="project" value="InterPro"/>
</dbReference>
<feature type="transmembrane region" description="Helical" evidence="9">
    <location>
        <begin position="39"/>
        <end position="59"/>
    </location>
</feature>
<keyword evidence="2" id="KW-0732">Signal</keyword>
<dbReference type="AlphaFoldDB" id="A0A397AMX0"/>
<accession>A0A397AMX0</accession>
<proteinExistence type="inferred from homology"/>
<keyword evidence="3 7" id="KW-0378">Hydrolase</keyword>
<evidence type="ECO:0000256" key="5">
    <source>
        <dbReference type="ARBA" id="ARBA00023098"/>
    </source>
</evidence>
<dbReference type="EMBL" id="QUSZ01005746">
    <property type="protein sequence ID" value="RHY08396.1"/>
    <property type="molecule type" value="Genomic_DNA"/>
</dbReference>
<keyword evidence="6" id="KW-0325">Glycoprotein</keyword>
<comment type="caution">
    <text evidence="10">The sequence shown here is derived from an EMBL/GenBank/DDBJ whole genome shotgun (WGS) entry which is preliminary data.</text>
</comment>
<dbReference type="Proteomes" id="UP000275652">
    <property type="component" value="Unassembled WGS sequence"/>
</dbReference>
<sequence>MSRRCAMEAMPLLRKAPPTDQDKAQQELALNPHRPLRSWLHGVVAVVSLLLVLVGLTSISSSITPPVSSNLSPPPSTPLNVRTVWVVVNRTVDGQLVAAATFDVAADTIDGSTSHAYATFNDSVPRIGWSQLWLRATPASSNSSDAFNQAMYAAGYAEGALTHRRIHEHYWNTRSYFFGRVPTAINLASAARVYDFLDRNVRWLRSQVATMDTNDTLHWAMVGGVLAQLEGLVQGYNDHRGVEDSSLSELDLLFLNADGDMPNLIARTMPPAADAATVTSLTKPSTSNFKCSALIRILDDDLLWGHATWDTYTALNKMFKHYDLPLPSHSMASRAGQERHNSRRRISMSSSPGYLSSVDDWYLLDSGLGVMETTNGNYNATLAAMISPDSCLSWVRTKVANALAVDGPSWTVYFGAYNSGTYNNQWMVLDTSRFANGALLPHGLTLLEQLPGEIMVQDVSNVVNTQGYWASYNIPYFEHIYNKSGFAAKAAASTDSSWSHSDCARAKIFRRDAPHPIHDYIFWSVCNRLRRANNYQHDELSLGDPGRAIAARYDLASNPLEFALNGAIDAKVTSVHLARQLQCEAVLGPSNDNQPTFEWTAAYDKLALHKGHPTAFNFSFIAMRHHDHLEHHQPSTDSL</sequence>
<dbReference type="Proteomes" id="UP000265427">
    <property type="component" value="Unassembled WGS sequence"/>
</dbReference>
<protein>
    <recommendedName>
        <fullName evidence="7">Phospholipase B-like</fullName>
        <ecNumber evidence="7">3.1.1.-</ecNumber>
    </recommendedName>
</protein>
<keyword evidence="5 7" id="KW-0443">Lipid metabolism</keyword>
<reference evidence="10 12" key="2">
    <citation type="submission" date="2018-08" db="EMBL/GenBank/DDBJ databases">
        <title>Aphanomyces genome sequencing and annotation.</title>
        <authorList>
            <person name="Minardi D."/>
            <person name="Oidtmann B."/>
            <person name="Van Der Giezen M."/>
            <person name="Studholme D.J."/>
        </authorList>
    </citation>
    <scope>NUCLEOTIDE SEQUENCE [LARGE SCALE GENOMIC DNA]</scope>
    <source>
        <strain evidence="10 12">Kv</strain>
    </source>
</reference>
<name>A0A397AMX0_APHAT</name>
<evidence type="ECO:0000313" key="13">
    <source>
        <dbReference type="Proteomes" id="UP000275652"/>
    </source>
</evidence>
<dbReference type="GO" id="GO:0009395">
    <property type="term" value="P:phospholipid catabolic process"/>
    <property type="evidence" value="ECO:0007669"/>
    <property type="project" value="TreeGrafter"/>
</dbReference>
<evidence type="ECO:0000256" key="7">
    <source>
        <dbReference type="RuleBase" id="RU364138"/>
    </source>
</evidence>
<reference evidence="11 13" key="1">
    <citation type="journal article" date="2018" name="J. Invertebr. Pathol.">
        <title>New genotyping method for the causative agent of crayfish plague (Aphanomyces astaci) based on whole genome data.</title>
        <authorList>
            <person name="Minardi D."/>
            <person name="Studholme D.J."/>
            <person name="van der Giezen M."/>
            <person name="Pretto T."/>
            <person name="Oidtmann B."/>
        </authorList>
    </citation>
    <scope>NUCLEOTIDE SEQUENCE [LARGE SCALE GENOMIC DNA]</scope>
    <source>
        <strain evidence="11 13">KB13</strain>
    </source>
</reference>
<dbReference type="VEuPathDB" id="FungiDB:H257_13728"/>
<evidence type="ECO:0000256" key="1">
    <source>
        <dbReference type="ARBA" id="ARBA00007835"/>
    </source>
</evidence>
<evidence type="ECO:0000256" key="6">
    <source>
        <dbReference type="ARBA" id="ARBA00023180"/>
    </source>
</evidence>
<gene>
    <name evidence="11" type="ORF">DYB28_010194</name>
    <name evidence="10" type="ORF">DYB36_000838</name>
</gene>
<evidence type="ECO:0000313" key="12">
    <source>
        <dbReference type="Proteomes" id="UP000265427"/>
    </source>
</evidence>
<dbReference type="EMBL" id="QUTI01017821">
    <property type="protein sequence ID" value="RLO10522.1"/>
    <property type="molecule type" value="Genomic_DNA"/>
</dbReference>
<evidence type="ECO:0000313" key="11">
    <source>
        <dbReference type="EMBL" id="RLO10522.1"/>
    </source>
</evidence>
<evidence type="ECO:0000256" key="3">
    <source>
        <dbReference type="ARBA" id="ARBA00022801"/>
    </source>
</evidence>
<keyword evidence="4 7" id="KW-0442">Lipid degradation</keyword>
<feature type="region of interest" description="Disordered" evidence="8">
    <location>
        <begin position="330"/>
        <end position="350"/>
    </location>
</feature>
<dbReference type="PANTHER" id="PTHR12370">
    <property type="entry name" value="PHOSPHOLIPASE B-RELATED"/>
    <property type="match status" value="1"/>
</dbReference>
<dbReference type="InterPro" id="IPR007000">
    <property type="entry name" value="PLipase_B-like"/>
</dbReference>
<evidence type="ECO:0000256" key="9">
    <source>
        <dbReference type="SAM" id="Phobius"/>
    </source>
</evidence>
<evidence type="ECO:0000313" key="10">
    <source>
        <dbReference type="EMBL" id="RHY08396.1"/>
    </source>
</evidence>
<dbReference type="EC" id="3.1.1.-" evidence="7"/>
<comment type="function">
    <text evidence="7">Putative phospholipase.</text>
</comment>
<keyword evidence="9" id="KW-1133">Transmembrane helix</keyword>
<dbReference type="Pfam" id="PF04916">
    <property type="entry name" value="Phospholip_B"/>
    <property type="match status" value="1"/>
</dbReference>
<keyword evidence="9" id="KW-0472">Membrane</keyword>